<evidence type="ECO:0000313" key="8">
    <source>
        <dbReference type="Proteomes" id="UP000694941"/>
    </source>
</evidence>
<feature type="transmembrane region" description="Helical" evidence="6">
    <location>
        <begin position="319"/>
        <end position="345"/>
    </location>
</feature>
<feature type="region of interest" description="Disordered" evidence="5">
    <location>
        <begin position="1"/>
        <end position="25"/>
    </location>
</feature>
<dbReference type="SUPFAM" id="SSF81324">
    <property type="entry name" value="Voltage-gated potassium channels"/>
    <property type="match status" value="1"/>
</dbReference>
<evidence type="ECO:0000256" key="4">
    <source>
        <dbReference type="ARBA" id="ARBA00023136"/>
    </source>
</evidence>
<gene>
    <name evidence="9" type="primary">LOC106465725</name>
</gene>
<dbReference type="RefSeq" id="XP_013781768.1">
    <property type="nucleotide sequence ID" value="XM_013926314.1"/>
</dbReference>
<keyword evidence="4 6" id="KW-0472">Membrane</keyword>
<keyword evidence="2 6" id="KW-0812">Transmembrane</keyword>
<keyword evidence="8" id="KW-1185">Reference proteome</keyword>
<dbReference type="PANTHER" id="PTHR47077:SF1">
    <property type="entry name" value="CATION CHANNEL SPERM-ASSOCIATED PROTEIN 4"/>
    <property type="match status" value="1"/>
</dbReference>
<evidence type="ECO:0000256" key="3">
    <source>
        <dbReference type="ARBA" id="ARBA00022989"/>
    </source>
</evidence>
<dbReference type="InterPro" id="IPR027359">
    <property type="entry name" value="Volt_channel_dom_sf"/>
</dbReference>
<evidence type="ECO:0000256" key="1">
    <source>
        <dbReference type="ARBA" id="ARBA00004141"/>
    </source>
</evidence>
<dbReference type="InterPro" id="IPR028744">
    <property type="entry name" value="CatSper4"/>
</dbReference>
<evidence type="ECO:0000256" key="6">
    <source>
        <dbReference type="SAM" id="Phobius"/>
    </source>
</evidence>
<name>A0ABM1BGX3_LIMPO</name>
<feature type="transmembrane region" description="Helical" evidence="6">
    <location>
        <begin position="124"/>
        <end position="141"/>
    </location>
</feature>
<evidence type="ECO:0000259" key="7">
    <source>
        <dbReference type="Pfam" id="PF00520"/>
    </source>
</evidence>
<dbReference type="PANTHER" id="PTHR47077">
    <property type="entry name" value="ION_TRANS DOMAIN-CONTAINING PROTEIN"/>
    <property type="match status" value="1"/>
</dbReference>
<comment type="subcellular location">
    <subcellularLocation>
        <location evidence="1">Membrane</location>
        <topology evidence="1">Multi-pass membrane protein</topology>
    </subcellularLocation>
</comment>
<feature type="transmembrane region" description="Helical" evidence="6">
    <location>
        <begin position="252"/>
        <end position="270"/>
    </location>
</feature>
<feature type="domain" description="Ion transport" evidence="7">
    <location>
        <begin position="124"/>
        <end position="344"/>
    </location>
</feature>
<dbReference type="Gene3D" id="1.20.120.350">
    <property type="entry name" value="Voltage-gated potassium channels. Chain C"/>
    <property type="match status" value="1"/>
</dbReference>
<proteinExistence type="predicted"/>
<accession>A0ABM1BGX3</accession>
<feature type="compositionally biased region" description="Basic and acidic residues" evidence="5">
    <location>
        <begin position="1"/>
        <end position="10"/>
    </location>
</feature>
<feature type="transmembrane region" description="Helical" evidence="6">
    <location>
        <begin position="193"/>
        <end position="214"/>
    </location>
</feature>
<sequence>MEDQTPESKRNLPASTENKLISGAENTGPKFSSLAMLKTRLLFKLRRQIRKEKQSEVGEKGEIVPRRFLFSLDSVIEESNDLSSNETESLTDLHTDIRRVVDQDENQLTGYVSQVLVSEFLESFPFRTFILILILMNSFMIGLQSNQEISQDYAYLFAIFDQIVLTVFVFEIFLKWFNDFWTFWKDGWNVFDFMIISSLLLGPSLTFLGTGRILRILRVVKAFRSVKSIGALSGLSLVIKTIFQSIPDMSNLVLLLLIILCVFGVAGVIIFGDTVPEHFDNLYKALFSLFICVTQEGWLDLIKDFSKVGGTYYIVGSLYFSFAVLIGALFFANLVVAVIVTNLELSITELKTEKKDFNKISKRDLTLMTFSRKTEEIEDTISGIVAHEEILGTVSSNTQAPLEPVTFEYLSERKLINYLMTLVALEENLAEYTEIRRDIDRIYDVVNDVQNLQFPFEELQGSVKKNMKAEVSQNLLEVTDLKGDIMSTLIRLQRKNLIKHGSFDLHNVIKECAQLVEEKNELLTQMKPKGVINQRAQKKRIRKNK</sequence>
<feature type="transmembrane region" description="Helical" evidence="6">
    <location>
        <begin position="153"/>
        <end position="173"/>
    </location>
</feature>
<protein>
    <submittedName>
        <fullName evidence="9">Cation channel sperm-associated protein 4-like</fullName>
    </submittedName>
</protein>
<evidence type="ECO:0000256" key="5">
    <source>
        <dbReference type="SAM" id="MobiDB-lite"/>
    </source>
</evidence>
<organism evidence="8 9">
    <name type="scientific">Limulus polyphemus</name>
    <name type="common">Atlantic horseshoe crab</name>
    <dbReference type="NCBI Taxonomy" id="6850"/>
    <lineage>
        <taxon>Eukaryota</taxon>
        <taxon>Metazoa</taxon>
        <taxon>Ecdysozoa</taxon>
        <taxon>Arthropoda</taxon>
        <taxon>Chelicerata</taxon>
        <taxon>Merostomata</taxon>
        <taxon>Xiphosura</taxon>
        <taxon>Limulidae</taxon>
        <taxon>Limulus</taxon>
    </lineage>
</organism>
<keyword evidence="3 6" id="KW-1133">Transmembrane helix</keyword>
<reference evidence="9" key="1">
    <citation type="submission" date="2025-08" db="UniProtKB">
        <authorList>
            <consortium name="RefSeq"/>
        </authorList>
    </citation>
    <scope>IDENTIFICATION</scope>
    <source>
        <tissue evidence="9">Muscle</tissue>
    </source>
</reference>
<dbReference type="GeneID" id="106465725"/>
<dbReference type="Gene3D" id="1.10.287.70">
    <property type="match status" value="1"/>
</dbReference>
<evidence type="ECO:0000313" key="9">
    <source>
        <dbReference type="RefSeq" id="XP_013781768.1"/>
    </source>
</evidence>
<dbReference type="Pfam" id="PF00520">
    <property type="entry name" value="Ion_trans"/>
    <property type="match status" value="1"/>
</dbReference>
<dbReference type="Proteomes" id="UP000694941">
    <property type="component" value="Unplaced"/>
</dbReference>
<dbReference type="InterPro" id="IPR005821">
    <property type="entry name" value="Ion_trans_dom"/>
</dbReference>
<evidence type="ECO:0000256" key="2">
    <source>
        <dbReference type="ARBA" id="ARBA00022692"/>
    </source>
</evidence>